<name>A0A6J6I3X2_9ZZZZ</name>
<evidence type="ECO:0000256" key="5">
    <source>
        <dbReference type="ARBA" id="ARBA00022679"/>
    </source>
</evidence>
<dbReference type="CDD" id="cd09209">
    <property type="entry name" value="Lumazine_synthase-I"/>
    <property type="match status" value="1"/>
</dbReference>
<dbReference type="Gene3D" id="3.40.50.960">
    <property type="entry name" value="Lumazine/riboflavin synthase"/>
    <property type="match status" value="1"/>
</dbReference>
<dbReference type="HAMAP" id="MF_00178">
    <property type="entry name" value="Lumazine_synth"/>
    <property type="match status" value="1"/>
</dbReference>
<gene>
    <name evidence="7" type="ORF">UFOPK1835_01796</name>
</gene>
<evidence type="ECO:0000256" key="1">
    <source>
        <dbReference type="ARBA" id="ARBA00004917"/>
    </source>
</evidence>
<evidence type="ECO:0000256" key="2">
    <source>
        <dbReference type="ARBA" id="ARBA00007424"/>
    </source>
</evidence>
<protein>
    <recommendedName>
        <fullName evidence="3">6,7-dimethyl-8-ribityllumazine synthase</fullName>
        <ecNumber evidence="3">2.5.1.78</ecNumber>
    </recommendedName>
</protein>
<dbReference type="Pfam" id="PF00885">
    <property type="entry name" value="DMRL_synthase"/>
    <property type="match status" value="1"/>
</dbReference>
<dbReference type="AlphaFoldDB" id="A0A6J6I3X2"/>
<keyword evidence="4" id="KW-0686">Riboflavin biosynthesis</keyword>
<dbReference type="GO" id="GO:0009349">
    <property type="term" value="C:riboflavin synthase complex"/>
    <property type="evidence" value="ECO:0007669"/>
    <property type="project" value="InterPro"/>
</dbReference>
<dbReference type="UniPathway" id="UPA00275">
    <property type="reaction ID" value="UER00404"/>
</dbReference>
<dbReference type="SUPFAM" id="SSF52121">
    <property type="entry name" value="Lumazine synthase"/>
    <property type="match status" value="1"/>
</dbReference>
<dbReference type="InterPro" id="IPR034964">
    <property type="entry name" value="LS"/>
</dbReference>
<dbReference type="GO" id="GO:0009231">
    <property type="term" value="P:riboflavin biosynthetic process"/>
    <property type="evidence" value="ECO:0007669"/>
    <property type="project" value="UniProtKB-UniPathway"/>
</dbReference>
<accession>A0A6J6I3X2</accession>
<sequence>MSSNFRAANSIDADVDGSGMRIALVCGRFNDHITNRLLEGAENALAVHGVSESDVTIVWVPGAYEVPMAAKALIVNGHADAVVCLGAVIRGETSHYDFVAGECARGIQDVQLETGTPVIFGVLTTENLEQALARSCDDDNKGEESVRTAIEMVNLVRTLSRS</sequence>
<evidence type="ECO:0000256" key="3">
    <source>
        <dbReference type="ARBA" id="ARBA00012664"/>
    </source>
</evidence>
<dbReference type="EMBL" id="CAEZUP010000102">
    <property type="protein sequence ID" value="CAB4621142.1"/>
    <property type="molecule type" value="Genomic_DNA"/>
</dbReference>
<organism evidence="7">
    <name type="scientific">freshwater metagenome</name>
    <dbReference type="NCBI Taxonomy" id="449393"/>
    <lineage>
        <taxon>unclassified sequences</taxon>
        <taxon>metagenomes</taxon>
        <taxon>ecological metagenomes</taxon>
    </lineage>
</organism>
<reference evidence="7" key="1">
    <citation type="submission" date="2020-05" db="EMBL/GenBank/DDBJ databases">
        <authorList>
            <person name="Chiriac C."/>
            <person name="Salcher M."/>
            <person name="Ghai R."/>
            <person name="Kavagutti S V."/>
        </authorList>
    </citation>
    <scope>NUCLEOTIDE SEQUENCE</scope>
</reference>
<keyword evidence="5" id="KW-0808">Transferase</keyword>
<dbReference type="PANTHER" id="PTHR21058:SF0">
    <property type="entry name" value="6,7-DIMETHYL-8-RIBITYLLUMAZINE SYNTHASE"/>
    <property type="match status" value="1"/>
</dbReference>
<comment type="similarity">
    <text evidence="2">Belongs to the DMRL synthase family.</text>
</comment>
<proteinExistence type="inferred from homology"/>
<dbReference type="InterPro" id="IPR002180">
    <property type="entry name" value="LS/RS"/>
</dbReference>
<dbReference type="PANTHER" id="PTHR21058">
    <property type="entry name" value="6,7-DIMETHYL-8-RIBITYLLUMAZINE SYNTHASE DMRL SYNTHASE LUMAZINE SYNTHASE"/>
    <property type="match status" value="1"/>
</dbReference>
<evidence type="ECO:0000256" key="4">
    <source>
        <dbReference type="ARBA" id="ARBA00022619"/>
    </source>
</evidence>
<dbReference type="EC" id="2.5.1.78" evidence="3"/>
<evidence type="ECO:0000313" key="7">
    <source>
        <dbReference type="EMBL" id="CAB4621142.1"/>
    </source>
</evidence>
<evidence type="ECO:0000256" key="6">
    <source>
        <dbReference type="ARBA" id="ARBA00048785"/>
    </source>
</evidence>
<dbReference type="InterPro" id="IPR036467">
    <property type="entry name" value="LS/RS_sf"/>
</dbReference>
<comment type="catalytic activity">
    <reaction evidence="6">
        <text>(2S)-2-hydroxy-3-oxobutyl phosphate + 5-amino-6-(D-ribitylamino)uracil = 6,7-dimethyl-8-(1-D-ribityl)lumazine + phosphate + 2 H2O + H(+)</text>
        <dbReference type="Rhea" id="RHEA:26152"/>
        <dbReference type="ChEBI" id="CHEBI:15377"/>
        <dbReference type="ChEBI" id="CHEBI:15378"/>
        <dbReference type="ChEBI" id="CHEBI:15934"/>
        <dbReference type="ChEBI" id="CHEBI:43474"/>
        <dbReference type="ChEBI" id="CHEBI:58201"/>
        <dbReference type="ChEBI" id="CHEBI:58830"/>
        <dbReference type="EC" id="2.5.1.78"/>
    </reaction>
</comment>
<dbReference type="GO" id="GO:0000906">
    <property type="term" value="F:6,7-dimethyl-8-ribityllumazine synthase activity"/>
    <property type="evidence" value="ECO:0007669"/>
    <property type="project" value="UniProtKB-EC"/>
</dbReference>
<dbReference type="NCBIfam" id="TIGR00114">
    <property type="entry name" value="lumazine-synth"/>
    <property type="match status" value="1"/>
</dbReference>
<comment type="pathway">
    <text evidence="1">Cofactor biosynthesis; riboflavin biosynthesis; riboflavin from 2-hydroxy-3-oxobutyl phosphate and 5-amino-6-(D-ribitylamino)uracil: step 1/2.</text>
</comment>